<evidence type="ECO:0000313" key="2">
    <source>
        <dbReference type="Proteomes" id="UP000661507"/>
    </source>
</evidence>
<evidence type="ECO:0000313" key="1">
    <source>
        <dbReference type="EMBL" id="GGJ21693.1"/>
    </source>
</evidence>
<name>A0A917NRV0_9PROT</name>
<reference evidence="1" key="2">
    <citation type="submission" date="2020-09" db="EMBL/GenBank/DDBJ databases">
        <authorList>
            <person name="Sun Q."/>
            <person name="Zhou Y."/>
        </authorList>
    </citation>
    <scope>NUCLEOTIDE SEQUENCE</scope>
    <source>
        <strain evidence="1">CGMCC 1.3617</strain>
    </source>
</reference>
<protein>
    <submittedName>
        <fullName evidence="1">Uncharacterized protein</fullName>
    </submittedName>
</protein>
<dbReference type="Proteomes" id="UP000661507">
    <property type="component" value="Unassembled WGS sequence"/>
</dbReference>
<organism evidence="1 2">
    <name type="scientific">Neoroseomonas lacus</name>
    <dbReference type="NCBI Taxonomy" id="287609"/>
    <lineage>
        <taxon>Bacteria</taxon>
        <taxon>Pseudomonadati</taxon>
        <taxon>Pseudomonadota</taxon>
        <taxon>Alphaproteobacteria</taxon>
        <taxon>Acetobacterales</taxon>
        <taxon>Acetobacteraceae</taxon>
        <taxon>Neoroseomonas</taxon>
    </lineage>
</organism>
<proteinExistence type="predicted"/>
<dbReference type="AlphaFoldDB" id="A0A917NRV0"/>
<reference evidence="1" key="1">
    <citation type="journal article" date="2014" name="Int. J. Syst. Evol. Microbiol.">
        <title>Complete genome sequence of Corynebacterium casei LMG S-19264T (=DSM 44701T), isolated from a smear-ripened cheese.</title>
        <authorList>
            <consortium name="US DOE Joint Genome Institute (JGI-PGF)"/>
            <person name="Walter F."/>
            <person name="Albersmeier A."/>
            <person name="Kalinowski J."/>
            <person name="Ruckert C."/>
        </authorList>
    </citation>
    <scope>NUCLEOTIDE SEQUENCE</scope>
    <source>
        <strain evidence="1">CGMCC 1.3617</strain>
    </source>
</reference>
<gene>
    <name evidence="1" type="ORF">GCM10011320_31220</name>
</gene>
<dbReference type="EMBL" id="BMKW01000007">
    <property type="protein sequence ID" value="GGJ21693.1"/>
    <property type="molecule type" value="Genomic_DNA"/>
</dbReference>
<keyword evidence="2" id="KW-1185">Reference proteome</keyword>
<comment type="caution">
    <text evidence="1">The sequence shown here is derived from an EMBL/GenBank/DDBJ whole genome shotgun (WGS) entry which is preliminary data.</text>
</comment>
<sequence length="102" mass="11031">MAIESAGSPCVASEKRALRLNMAANAERRREPRAGPYSVMMNDMTAAVINEMATGYFASVSMRSAWPNVPVVLSCGITYWRSLVAPGIVDFARIANRAGPPR</sequence>
<accession>A0A917NRV0</accession>